<reference evidence="3" key="1">
    <citation type="submission" date="2016-06" db="EMBL/GenBank/DDBJ databases">
        <title>Parallel loss of symbiosis genes in relatives of nitrogen-fixing non-legume Parasponia.</title>
        <authorList>
            <person name="Van Velzen R."/>
            <person name="Holmer R."/>
            <person name="Bu F."/>
            <person name="Rutten L."/>
            <person name="Van Zeijl A."/>
            <person name="Liu W."/>
            <person name="Santuari L."/>
            <person name="Cao Q."/>
            <person name="Sharma T."/>
            <person name="Shen D."/>
            <person name="Roswanjaya Y."/>
            <person name="Wardhani T."/>
            <person name="Kalhor M.S."/>
            <person name="Jansen J."/>
            <person name="Van den Hoogen J."/>
            <person name="Gungor B."/>
            <person name="Hartog M."/>
            <person name="Hontelez J."/>
            <person name="Verver J."/>
            <person name="Yang W.-C."/>
            <person name="Schijlen E."/>
            <person name="Repin R."/>
            <person name="Schilthuizen M."/>
            <person name="Schranz E."/>
            <person name="Heidstra R."/>
            <person name="Miyata K."/>
            <person name="Fedorova E."/>
            <person name="Kohlen W."/>
            <person name="Bisseling T."/>
            <person name="Smit S."/>
            <person name="Geurts R."/>
        </authorList>
    </citation>
    <scope>NUCLEOTIDE SEQUENCE [LARGE SCALE GENOMIC DNA]</scope>
    <source>
        <strain evidence="3">cv. RG33-2</strain>
    </source>
</reference>
<comment type="caution">
    <text evidence="2">The sequence shown here is derived from an EMBL/GenBank/DDBJ whole genome shotgun (WGS) entry which is preliminary data.</text>
</comment>
<keyword evidence="3" id="KW-1185">Reference proteome</keyword>
<evidence type="ECO:0000256" key="1">
    <source>
        <dbReference type="SAM" id="MobiDB-lite"/>
    </source>
</evidence>
<dbReference type="InParanoid" id="A0A2P5ESI3"/>
<feature type="region of interest" description="Disordered" evidence="1">
    <location>
        <begin position="24"/>
        <end position="45"/>
    </location>
</feature>
<protein>
    <submittedName>
        <fullName evidence="2">Uncharacterized protein</fullName>
    </submittedName>
</protein>
<organism evidence="2 3">
    <name type="scientific">Trema orientale</name>
    <name type="common">Charcoal tree</name>
    <name type="synonym">Celtis orientalis</name>
    <dbReference type="NCBI Taxonomy" id="63057"/>
    <lineage>
        <taxon>Eukaryota</taxon>
        <taxon>Viridiplantae</taxon>
        <taxon>Streptophyta</taxon>
        <taxon>Embryophyta</taxon>
        <taxon>Tracheophyta</taxon>
        <taxon>Spermatophyta</taxon>
        <taxon>Magnoliopsida</taxon>
        <taxon>eudicotyledons</taxon>
        <taxon>Gunneridae</taxon>
        <taxon>Pentapetalae</taxon>
        <taxon>rosids</taxon>
        <taxon>fabids</taxon>
        <taxon>Rosales</taxon>
        <taxon>Cannabaceae</taxon>
        <taxon>Trema</taxon>
    </lineage>
</organism>
<evidence type="ECO:0000313" key="3">
    <source>
        <dbReference type="Proteomes" id="UP000237000"/>
    </source>
</evidence>
<name>A0A2P5ESI3_TREOI</name>
<evidence type="ECO:0000313" key="2">
    <source>
        <dbReference type="EMBL" id="PON88506.1"/>
    </source>
</evidence>
<sequence>GDPNTDELQPIIENYQQRRGVGLKLKSTASTSTTASSPPQQQPLVPDPELQDFFTPTQNYLAVVHQREQVLLVQRVAEKRYYDEQMRYTSHALSILVTGFQMPL</sequence>
<gene>
    <name evidence="2" type="ORF">TorRG33x02_157200</name>
</gene>
<proteinExistence type="predicted"/>
<dbReference type="AlphaFoldDB" id="A0A2P5ESI3"/>
<dbReference type="Proteomes" id="UP000237000">
    <property type="component" value="Unassembled WGS sequence"/>
</dbReference>
<feature type="compositionally biased region" description="Low complexity" evidence="1">
    <location>
        <begin position="27"/>
        <end position="43"/>
    </location>
</feature>
<accession>A0A2P5ESI3</accession>
<dbReference type="EMBL" id="JXTC01000105">
    <property type="protein sequence ID" value="PON88506.1"/>
    <property type="molecule type" value="Genomic_DNA"/>
</dbReference>
<feature type="non-terminal residue" evidence="2">
    <location>
        <position position="1"/>
    </location>
</feature>